<dbReference type="Pfam" id="PF00300">
    <property type="entry name" value="His_Phos_1"/>
    <property type="match status" value="1"/>
</dbReference>
<dbReference type="SUPFAM" id="SSF53254">
    <property type="entry name" value="Phosphoglycerate mutase-like"/>
    <property type="match status" value="1"/>
</dbReference>
<name>A0A2X0QWJ5_9PROT</name>
<sequence>MQADFFSFGGRGLDLILWRHADAEYGMPDEARKLTAKGERQAQQIGRWLASQLPEDARILVSPAKRAQQTACALNRQFETRGEVGTGASVESVLEITDWPKTVGAVVVVGHQPTMGRIAATLLSGTEENWTVKKGSVWWFSSRVREGRLEIILRVVMSPEFL</sequence>
<accession>A0A2X0QWJ5</accession>
<dbReference type="SMART" id="SM00855">
    <property type="entry name" value="PGAM"/>
    <property type="match status" value="1"/>
</dbReference>
<proteinExistence type="predicted"/>
<dbReference type="Gene3D" id="3.40.50.1240">
    <property type="entry name" value="Phosphoglycerate mutase-like"/>
    <property type="match status" value="1"/>
</dbReference>
<protein>
    <submittedName>
        <fullName evidence="1">Putative phosphohistidine phosphatase</fullName>
    </submittedName>
</protein>
<reference evidence="1" key="1">
    <citation type="submission" date="2018-05" db="EMBL/GenBank/DDBJ databases">
        <authorList>
            <person name="Lanie J.A."/>
            <person name="Ng W.-L."/>
            <person name="Kazmierczak K.M."/>
            <person name="Andrzejewski T.M."/>
            <person name="Davidsen T.M."/>
            <person name="Wayne K.J."/>
            <person name="Tettelin H."/>
            <person name="Glass J.I."/>
            <person name="Rusch D."/>
            <person name="Podicherti R."/>
            <person name="Tsui H.-C.T."/>
            <person name="Winkler M.E."/>
        </authorList>
    </citation>
    <scope>NUCLEOTIDE SEQUENCE</scope>
    <source>
        <strain evidence="1">KNB</strain>
    </source>
</reference>
<dbReference type="InterPro" id="IPR013078">
    <property type="entry name" value="His_Pase_superF_clade-1"/>
</dbReference>
<evidence type="ECO:0000313" key="1">
    <source>
        <dbReference type="EMBL" id="SPS06613.1"/>
    </source>
</evidence>
<dbReference type="AlphaFoldDB" id="A0A2X0QWJ5"/>
<dbReference type="CDD" id="cd07067">
    <property type="entry name" value="HP_PGM_like"/>
    <property type="match status" value="1"/>
</dbReference>
<dbReference type="EMBL" id="LS423452">
    <property type="protein sequence ID" value="SPS06613.1"/>
    <property type="molecule type" value="Genomic_DNA"/>
</dbReference>
<organism evidence="1">
    <name type="scientific">Candidatus Nitrotoga fabula</name>
    <dbReference type="NCBI Taxonomy" id="2182327"/>
    <lineage>
        <taxon>Bacteria</taxon>
        <taxon>Pseudomonadati</taxon>
        <taxon>Pseudomonadota</taxon>
        <taxon>Betaproteobacteria</taxon>
        <taxon>Nitrosomonadales</taxon>
        <taxon>Gallionellaceae</taxon>
        <taxon>Candidatus Nitrotoga</taxon>
    </lineage>
</organism>
<dbReference type="InterPro" id="IPR029033">
    <property type="entry name" value="His_PPase_superfam"/>
</dbReference>
<gene>
    <name evidence="1" type="ORF">NITFAB_2206</name>
</gene>